<dbReference type="PATRIC" id="fig|540747.5.peg.4812"/>
<evidence type="ECO:0000313" key="1">
    <source>
        <dbReference type="EMBL" id="KRS12065.1"/>
    </source>
</evidence>
<dbReference type="AlphaFoldDB" id="A0A0T5NT80"/>
<comment type="caution">
    <text evidence="1">The sequence shown here is derived from an EMBL/GenBank/DDBJ whole genome shotgun (WGS) entry which is preliminary data.</text>
</comment>
<evidence type="ECO:0000313" key="2">
    <source>
        <dbReference type="Proteomes" id="UP000051401"/>
    </source>
</evidence>
<accession>A0A0T5NT80</accession>
<proteinExistence type="predicted"/>
<protein>
    <submittedName>
        <fullName evidence="1">Uncharacterized protein</fullName>
    </submittedName>
</protein>
<keyword evidence="2" id="KW-1185">Reference proteome</keyword>
<sequence length="66" mass="7554">MLFAIAVVQFGYRPSLNRQTAASEIVRLGEQLGIKFDRETVRARLGEAYDLLDEKESANVLEYFDE</sequence>
<dbReference type="Proteomes" id="UP000051401">
    <property type="component" value="Unassembled WGS sequence"/>
</dbReference>
<gene>
    <name evidence="1" type="ORF">XM52_28380</name>
</gene>
<dbReference type="STRING" id="540747.SAMN04488031_1314"/>
<organism evidence="1 2">
    <name type="scientific">Roseovarius indicus</name>
    <dbReference type="NCBI Taxonomy" id="540747"/>
    <lineage>
        <taxon>Bacteria</taxon>
        <taxon>Pseudomonadati</taxon>
        <taxon>Pseudomonadota</taxon>
        <taxon>Alphaproteobacteria</taxon>
        <taxon>Rhodobacterales</taxon>
        <taxon>Roseobacteraceae</taxon>
        <taxon>Roseovarius</taxon>
    </lineage>
</organism>
<name>A0A0T5NT80_9RHOB</name>
<dbReference type="EMBL" id="LAXI01000046">
    <property type="protein sequence ID" value="KRS12065.1"/>
    <property type="molecule type" value="Genomic_DNA"/>
</dbReference>
<reference evidence="1 2" key="1">
    <citation type="submission" date="2015-04" db="EMBL/GenBank/DDBJ databases">
        <title>The draft genome sequence of Roseovarius indicus B108T.</title>
        <authorList>
            <person name="Li G."/>
            <person name="Lai Q."/>
            <person name="Shao Z."/>
            <person name="Yan P."/>
        </authorList>
    </citation>
    <scope>NUCLEOTIDE SEQUENCE [LARGE SCALE GENOMIC DNA]</scope>
    <source>
        <strain evidence="1 2">B108</strain>
    </source>
</reference>